<evidence type="ECO:0000313" key="1">
    <source>
        <dbReference type="EMBL" id="GME41187.1"/>
    </source>
</evidence>
<proteinExistence type="predicted"/>
<dbReference type="EMBL" id="BSXG01000096">
    <property type="protein sequence ID" value="GME41187.1"/>
    <property type="molecule type" value="Genomic_DNA"/>
</dbReference>
<reference evidence="1" key="1">
    <citation type="submission" date="2024-09" db="EMBL/GenBank/DDBJ databases">
        <title>Draft Genome Sequences of Neofusicoccum parvum.</title>
        <authorList>
            <person name="Ashida A."/>
            <person name="Camagna M."/>
            <person name="Tanaka A."/>
            <person name="Takemoto D."/>
        </authorList>
    </citation>
    <scope>NUCLEOTIDE SEQUENCE</scope>
    <source>
        <strain evidence="1">PPO83</strain>
    </source>
</reference>
<gene>
    <name evidence="1" type="primary">g11697</name>
    <name evidence="1" type="ORF">NpPPO83_00011697</name>
</gene>
<comment type="caution">
    <text evidence="1">The sequence shown here is derived from an EMBL/GenBank/DDBJ whole genome shotgun (WGS) entry which is preliminary data.</text>
</comment>
<keyword evidence="2" id="KW-1185">Reference proteome</keyword>
<protein>
    <submittedName>
        <fullName evidence="1">Short chain dehydrogenase reductase family</fullName>
    </submittedName>
</protein>
<organism evidence="1 2">
    <name type="scientific">Neofusicoccum parvum</name>
    <dbReference type="NCBI Taxonomy" id="310453"/>
    <lineage>
        <taxon>Eukaryota</taxon>
        <taxon>Fungi</taxon>
        <taxon>Dikarya</taxon>
        <taxon>Ascomycota</taxon>
        <taxon>Pezizomycotina</taxon>
        <taxon>Dothideomycetes</taxon>
        <taxon>Dothideomycetes incertae sedis</taxon>
        <taxon>Botryosphaeriales</taxon>
        <taxon>Botryosphaeriaceae</taxon>
        <taxon>Neofusicoccum</taxon>
    </lineage>
</organism>
<sequence>MTPREAKPSLGAPDKTIGNLFRLDGRTVIITGGGGAVGLEVARSVAESGGDVVCLDRQDSPLSEPWEKLLQAAKESDTKTWYHSCDVGDEEDVRRVFKTALSLTRFPLRGLVTCAGISGKGPAAEWPIDSLKRIMDINFTGTFMCAQEAAREFQRKNVPGSMVLIASMSAHGSNKGVDTAAYNSSKSAVVQLARSLAAEWGSNKDYPLIRVNTVSPGYIRTRMTTPTMKVDGLEQQWSEDNMMMRVSTADEHRGAIMFLLSDASSFVTGADLRSDGGHTAW</sequence>
<evidence type="ECO:0000313" key="2">
    <source>
        <dbReference type="Proteomes" id="UP001165186"/>
    </source>
</evidence>
<name>A0ACB5SHC9_9PEZI</name>
<accession>A0ACB5SHC9</accession>
<dbReference type="Proteomes" id="UP001165186">
    <property type="component" value="Unassembled WGS sequence"/>
</dbReference>